<dbReference type="InterPro" id="IPR007353">
    <property type="entry name" value="DUF421"/>
</dbReference>
<comment type="subcellular location">
    <subcellularLocation>
        <location evidence="1">Cell membrane</location>
        <topology evidence="1">Multi-pass membrane protein</topology>
    </subcellularLocation>
</comment>
<proteinExistence type="inferred from homology"/>
<dbReference type="Pfam" id="PF04239">
    <property type="entry name" value="DUF421"/>
    <property type="match status" value="1"/>
</dbReference>
<dbReference type="EMBL" id="MRWQ01000005">
    <property type="protein sequence ID" value="OKL37047.1"/>
    <property type="molecule type" value="Genomic_DNA"/>
</dbReference>
<evidence type="ECO:0000256" key="5">
    <source>
        <dbReference type="ARBA" id="ARBA00022989"/>
    </source>
</evidence>
<evidence type="ECO:0000313" key="11">
    <source>
        <dbReference type="Proteomes" id="UP000186524"/>
    </source>
</evidence>
<feature type="transmembrane region" description="Helical" evidence="8">
    <location>
        <begin position="56"/>
        <end position="75"/>
    </location>
</feature>
<organism evidence="10 11">
    <name type="scientific">Domibacillus mangrovi</name>
    <dbReference type="NCBI Taxonomy" id="1714354"/>
    <lineage>
        <taxon>Bacteria</taxon>
        <taxon>Bacillati</taxon>
        <taxon>Bacillota</taxon>
        <taxon>Bacilli</taxon>
        <taxon>Bacillales</taxon>
        <taxon>Bacillaceae</taxon>
        <taxon>Domibacillus</taxon>
    </lineage>
</organism>
<dbReference type="RefSeq" id="WP_073710928.1">
    <property type="nucleotide sequence ID" value="NZ_MRWQ01000005.1"/>
</dbReference>
<name>A0A1Q5P4B7_9BACI</name>
<dbReference type="STRING" id="1714354.BLL40_05515"/>
<keyword evidence="5 8" id="KW-1133">Transmembrane helix</keyword>
<evidence type="ECO:0000313" key="10">
    <source>
        <dbReference type="EMBL" id="OKL37047.1"/>
    </source>
</evidence>
<protein>
    <submittedName>
        <fullName evidence="10">DUF421 domain-containing protein</fullName>
    </submittedName>
</protein>
<evidence type="ECO:0000256" key="1">
    <source>
        <dbReference type="ARBA" id="ARBA00004651"/>
    </source>
</evidence>
<dbReference type="InterPro" id="IPR023090">
    <property type="entry name" value="UPF0702_alpha/beta_dom_sf"/>
</dbReference>
<evidence type="ECO:0000256" key="4">
    <source>
        <dbReference type="ARBA" id="ARBA00022692"/>
    </source>
</evidence>
<dbReference type="PANTHER" id="PTHR34582:SF2">
    <property type="entry name" value="UPF0702 TRANSMEMBRANE PROTEIN YDFR"/>
    <property type="match status" value="1"/>
</dbReference>
<sequence>MDISWIWKSMLIIIFGILLIRFSGRRSISQMTISQTVIMISIGTLLIQPVSGKNLWFTFVIASILIVTLMLIEFLQMKWDFTETLFTGRSKVVIENGILQEKNLKKLRLSVDKLEMRLRQNGIENIQDVQWATLEPSGQLGYSLTDKKKFATREDIDKIEQMLNKLTSQLNRNNSEQQPKNKPNELTSTLFSEIEGGHMPSPPDHLK</sequence>
<feature type="transmembrane region" description="Helical" evidence="8">
    <location>
        <begin position="31"/>
        <end position="50"/>
    </location>
</feature>
<dbReference type="Gene3D" id="3.30.240.20">
    <property type="entry name" value="bsu07140 like domains"/>
    <property type="match status" value="1"/>
</dbReference>
<keyword evidence="3" id="KW-1003">Cell membrane</keyword>
<comment type="caution">
    <text evidence="10">The sequence shown here is derived from an EMBL/GenBank/DDBJ whole genome shotgun (WGS) entry which is preliminary data.</text>
</comment>
<dbReference type="AlphaFoldDB" id="A0A1Q5P4B7"/>
<keyword evidence="11" id="KW-1185">Reference proteome</keyword>
<gene>
    <name evidence="10" type="ORF">BLL40_05515</name>
</gene>
<dbReference type="OrthoDB" id="1796697at2"/>
<evidence type="ECO:0000256" key="3">
    <source>
        <dbReference type="ARBA" id="ARBA00022475"/>
    </source>
</evidence>
<feature type="domain" description="YetF C-terminal" evidence="9">
    <location>
        <begin position="77"/>
        <end position="147"/>
    </location>
</feature>
<feature type="region of interest" description="Disordered" evidence="7">
    <location>
        <begin position="170"/>
        <end position="207"/>
    </location>
</feature>
<accession>A0A1Q5P4B7</accession>
<keyword evidence="4 8" id="KW-0812">Transmembrane</keyword>
<evidence type="ECO:0000256" key="7">
    <source>
        <dbReference type="SAM" id="MobiDB-lite"/>
    </source>
</evidence>
<keyword evidence="6 8" id="KW-0472">Membrane</keyword>
<reference evidence="10 11" key="1">
    <citation type="submission" date="2016-12" db="EMBL/GenBank/DDBJ databases">
        <title>Domibacillus sp. SAOS 44 whole genome sequencing.</title>
        <authorList>
            <person name="Verma A."/>
            <person name="Krishnamurthi S."/>
        </authorList>
    </citation>
    <scope>NUCLEOTIDE SEQUENCE [LARGE SCALE GENOMIC DNA]</scope>
    <source>
        <strain evidence="10 11">SAOS 44</strain>
    </source>
</reference>
<feature type="transmembrane region" description="Helical" evidence="8">
    <location>
        <begin position="6"/>
        <end position="24"/>
    </location>
</feature>
<feature type="compositionally biased region" description="Polar residues" evidence="7">
    <location>
        <begin position="170"/>
        <end position="191"/>
    </location>
</feature>
<evidence type="ECO:0000256" key="6">
    <source>
        <dbReference type="ARBA" id="ARBA00023136"/>
    </source>
</evidence>
<evidence type="ECO:0000259" key="9">
    <source>
        <dbReference type="Pfam" id="PF04239"/>
    </source>
</evidence>
<dbReference type="GO" id="GO:0005886">
    <property type="term" value="C:plasma membrane"/>
    <property type="evidence" value="ECO:0007669"/>
    <property type="project" value="UniProtKB-SubCell"/>
</dbReference>
<evidence type="ECO:0000256" key="2">
    <source>
        <dbReference type="ARBA" id="ARBA00006448"/>
    </source>
</evidence>
<evidence type="ECO:0000256" key="8">
    <source>
        <dbReference type="SAM" id="Phobius"/>
    </source>
</evidence>
<comment type="similarity">
    <text evidence="2">Belongs to the UPF0702 family.</text>
</comment>
<dbReference type="PANTHER" id="PTHR34582">
    <property type="entry name" value="UPF0702 TRANSMEMBRANE PROTEIN YCAP"/>
    <property type="match status" value="1"/>
</dbReference>
<dbReference type="Proteomes" id="UP000186524">
    <property type="component" value="Unassembled WGS sequence"/>
</dbReference>